<reference evidence="1 2" key="1">
    <citation type="journal article" date="2021" name="Elife">
        <title>Chloroplast acquisition without the gene transfer in kleptoplastic sea slugs, Plakobranchus ocellatus.</title>
        <authorList>
            <person name="Maeda T."/>
            <person name="Takahashi S."/>
            <person name="Yoshida T."/>
            <person name="Shimamura S."/>
            <person name="Takaki Y."/>
            <person name="Nagai Y."/>
            <person name="Toyoda A."/>
            <person name="Suzuki Y."/>
            <person name="Arimoto A."/>
            <person name="Ishii H."/>
            <person name="Satoh N."/>
            <person name="Nishiyama T."/>
            <person name="Hasebe M."/>
            <person name="Maruyama T."/>
            <person name="Minagawa J."/>
            <person name="Obokata J."/>
            <person name="Shigenobu S."/>
        </authorList>
    </citation>
    <scope>NUCLEOTIDE SEQUENCE [LARGE SCALE GENOMIC DNA]</scope>
</reference>
<name>A0AAV3YG69_9GAST</name>
<evidence type="ECO:0000313" key="1">
    <source>
        <dbReference type="EMBL" id="GFN81038.1"/>
    </source>
</evidence>
<organism evidence="1 2">
    <name type="scientific">Plakobranchus ocellatus</name>
    <dbReference type="NCBI Taxonomy" id="259542"/>
    <lineage>
        <taxon>Eukaryota</taxon>
        <taxon>Metazoa</taxon>
        <taxon>Spiralia</taxon>
        <taxon>Lophotrochozoa</taxon>
        <taxon>Mollusca</taxon>
        <taxon>Gastropoda</taxon>
        <taxon>Heterobranchia</taxon>
        <taxon>Euthyneura</taxon>
        <taxon>Panpulmonata</taxon>
        <taxon>Sacoglossa</taxon>
        <taxon>Placobranchoidea</taxon>
        <taxon>Plakobranchidae</taxon>
        <taxon>Plakobranchus</taxon>
    </lineage>
</organism>
<dbReference type="Proteomes" id="UP000735302">
    <property type="component" value="Unassembled WGS sequence"/>
</dbReference>
<gene>
    <name evidence="1" type="ORF">PoB_000754400</name>
</gene>
<proteinExistence type="predicted"/>
<accession>A0AAV3YG69</accession>
<dbReference type="EMBL" id="BLXT01000876">
    <property type="protein sequence ID" value="GFN81038.1"/>
    <property type="molecule type" value="Genomic_DNA"/>
</dbReference>
<evidence type="ECO:0000313" key="2">
    <source>
        <dbReference type="Proteomes" id="UP000735302"/>
    </source>
</evidence>
<dbReference type="AlphaFoldDB" id="A0AAV3YG69"/>
<comment type="caution">
    <text evidence="1">The sequence shown here is derived from an EMBL/GenBank/DDBJ whole genome shotgun (WGS) entry which is preliminary data.</text>
</comment>
<protein>
    <submittedName>
        <fullName evidence="1">Tigger transposable element-derived protein 6</fullName>
    </submittedName>
</protein>
<keyword evidence="2" id="KW-1185">Reference proteome</keyword>
<sequence length="99" mass="10911">MKVTSSEVASAPTETTLEWREKKLQEVLHSTGIPCNEEDIFLTQTKLGSSTSVCPTRLAMKGDTCAAQKISKGRISFLVAANMDGSQRQRFLLLFIGKF</sequence>